<dbReference type="Proteomes" id="UP001212821">
    <property type="component" value="Chromosome"/>
</dbReference>
<reference evidence="3" key="1">
    <citation type="submission" date="2022-12" db="EMBL/GenBank/DDBJ databases">
        <authorList>
            <person name="Mo P."/>
        </authorList>
    </citation>
    <scope>NUCLEOTIDE SEQUENCE [LARGE SCALE GENOMIC DNA]</scope>
    <source>
        <strain evidence="3">HUAS 3-15</strain>
    </source>
</reference>
<dbReference type="SUPFAM" id="SSF51679">
    <property type="entry name" value="Bacterial luciferase-like"/>
    <property type="match status" value="1"/>
</dbReference>
<dbReference type="InterPro" id="IPR036661">
    <property type="entry name" value="Luciferase-like_sf"/>
</dbReference>
<dbReference type="Pfam" id="PF00296">
    <property type="entry name" value="Bac_luciferase"/>
    <property type="match status" value="1"/>
</dbReference>
<gene>
    <name evidence="2" type="ORF">O1G21_02965</name>
</gene>
<accession>A0ABY7PWV1</accession>
<dbReference type="PANTHER" id="PTHR43244:SF2">
    <property type="entry name" value="CONSERVED HYPOTHETICAL ALANINE AND PROLINE-RICH PROTEIN"/>
    <property type="match status" value="1"/>
</dbReference>
<evidence type="ECO:0000313" key="3">
    <source>
        <dbReference type="Proteomes" id="UP001212821"/>
    </source>
</evidence>
<dbReference type="PANTHER" id="PTHR43244">
    <property type="match status" value="1"/>
</dbReference>
<dbReference type="InterPro" id="IPR011251">
    <property type="entry name" value="Luciferase-like_dom"/>
</dbReference>
<proteinExistence type="predicted"/>
<dbReference type="InterPro" id="IPR019922">
    <property type="entry name" value="Lucif-like_OxRdatse_MSMEG_4141"/>
</dbReference>
<dbReference type="InterPro" id="IPR050564">
    <property type="entry name" value="F420-G6PD/mer"/>
</dbReference>
<organism evidence="2 3">
    <name type="scientific">Kitasatospora cathayae</name>
    <dbReference type="NCBI Taxonomy" id="3004092"/>
    <lineage>
        <taxon>Bacteria</taxon>
        <taxon>Bacillati</taxon>
        <taxon>Actinomycetota</taxon>
        <taxon>Actinomycetes</taxon>
        <taxon>Kitasatosporales</taxon>
        <taxon>Streptomycetaceae</taxon>
        <taxon>Kitasatospora</taxon>
    </lineage>
</organism>
<dbReference type="EMBL" id="CP115450">
    <property type="protein sequence ID" value="WBP84914.1"/>
    <property type="molecule type" value="Genomic_DNA"/>
</dbReference>
<keyword evidence="3" id="KW-1185">Reference proteome</keyword>
<dbReference type="NCBIfam" id="TIGR03620">
    <property type="entry name" value="F420_MSMEG_4141"/>
    <property type="match status" value="1"/>
</dbReference>
<evidence type="ECO:0000259" key="1">
    <source>
        <dbReference type="Pfam" id="PF00296"/>
    </source>
</evidence>
<feature type="domain" description="Luciferase-like" evidence="1">
    <location>
        <begin position="30"/>
        <end position="281"/>
    </location>
</feature>
<protein>
    <submittedName>
        <fullName evidence="2">TIGR03620 family F420-dependent LLM class oxidoreductase</fullName>
    </submittedName>
</protein>
<sequence length="308" mass="33022">MTERITTSPTDLPALKQRLGRTGVWLASLSAVTADEERRAVAAIEDLGYGTLWIGELPAGKEALTHAALLLSASQRLMVATGIATIYGRDATAAANGARTLHEAWQGRFVLGLGVSHRPLVSGRGHDSSTPLSDMRAYLDAMDATPFDAPAPEPVPRVLAALRPKMLKLAATRAQGVHPYFVTPEHTRRARAALGPDPLLAPEQAVVVDTDPERARATARAYAAGYLRLPNYLNSLRELGFTDADLDDGGSDTLIDSVVPWGDPQTLAERIREHYQAGADHVAVQPVADTLQQQLQDLRLLAPALMPG</sequence>
<name>A0ABY7PWV1_9ACTN</name>
<dbReference type="RefSeq" id="WP_270140487.1">
    <property type="nucleotide sequence ID" value="NZ_CP115450.1"/>
</dbReference>
<dbReference type="Gene3D" id="3.20.20.30">
    <property type="entry name" value="Luciferase-like domain"/>
    <property type="match status" value="1"/>
</dbReference>
<evidence type="ECO:0000313" key="2">
    <source>
        <dbReference type="EMBL" id="WBP84914.1"/>
    </source>
</evidence>